<dbReference type="GO" id="GO:0097347">
    <property type="term" value="C:TAM protein secretion complex"/>
    <property type="evidence" value="ECO:0007669"/>
    <property type="project" value="TreeGrafter"/>
</dbReference>
<organism evidence="14 15">
    <name type="scientific">Pasteurella testudinis DSM 23072</name>
    <dbReference type="NCBI Taxonomy" id="1122938"/>
    <lineage>
        <taxon>Bacteria</taxon>
        <taxon>Pseudomonadati</taxon>
        <taxon>Pseudomonadota</taxon>
        <taxon>Gammaproteobacteria</taxon>
        <taxon>Pasteurellales</taxon>
        <taxon>Pasteurellaceae</taxon>
        <taxon>Pasteurella</taxon>
    </lineage>
</organism>
<reference evidence="15" key="1">
    <citation type="submission" date="2017-04" db="EMBL/GenBank/DDBJ databases">
        <authorList>
            <person name="Varghese N."/>
            <person name="Submissions S."/>
        </authorList>
    </citation>
    <scope>NUCLEOTIDE SEQUENCE [LARGE SCALE GENOMIC DNA]</scope>
    <source>
        <strain evidence="15">DSM 23072</strain>
    </source>
</reference>
<evidence type="ECO:0000256" key="3">
    <source>
        <dbReference type="ARBA" id="ARBA00015419"/>
    </source>
</evidence>
<comment type="similarity">
    <text evidence="2">Belongs to the TamA family.</text>
</comment>
<name>A0A1W1UFZ7_9PAST</name>
<evidence type="ECO:0000256" key="4">
    <source>
        <dbReference type="ARBA" id="ARBA00022452"/>
    </source>
</evidence>
<comment type="subunit">
    <text evidence="10">Interacts with TamB to form the translocation and assembly module (TAM).</text>
</comment>
<dbReference type="InterPro" id="IPR039910">
    <property type="entry name" value="D15-like"/>
</dbReference>
<evidence type="ECO:0000259" key="12">
    <source>
        <dbReference type="Pfam" id="PF07244"/>
    </source>
</evidence>
<dbReference type="Proteomes" id="UP000192408">
    <property type="component" value="Unassembled WGS sequence"/>
</dbReference>
<keyword evidence="8" id="KW-0998">Cell outer membrane</keyword>
<dbReference type="PANTHER" id="PTHR12815">
    <property type="entry name" value="SORTING AND ASSEMBLY MACHINERY SAMM50 PROTEIN FAMILY MEMBER"/>
    <property type="match status" value="1"/>
</dbReference>
<evidence type="ECO:0000256" key="9">
    <source>
        <dbReference type="ARBA" id="ARBA00033063"/>
    </source>
</evidence>
<dbReference type="Pfam" id="PF07244">
    <property type="entry name" value="POTRA"/>
    <property type="match status" value="1"/>
</dbReference>
<evidence type="ECO:0000313" key="15">
    <source>
        <dbReference type="Proteomes" id="UP000192408"/>
    </source>
</evidence>
<proteinExistence type="inferred from homology"/>
<keyword evidence="15" id="KW-1185">Reference proteome</keyword>
<keyword evidence="7" id="KW-0472">Membrane</keyword>
<evidence type="ECO:0000313" key="14">
    <source>
        <dbReference type="EMBL" id="SMB79990.1"/>
    </source>
</evidence>
<dbReference type="Pfam" id="PF01103">
    <property type="entry name" value="Omp85"/>
    <property type="match status" value="1"/>
</dbReference>
<sequence length="598" mass="68289">MKLFQWNLPTWKIGRYLLNFFFWSLTVVPLTALADTQTQQQRQTVLLRVQGIDNPELSNNVRIHLSQLSNDEADGSERYQYLVSQTIENALRALGYFNNQITFRLQQRPAPAKDLLFANVVLAQPVKNAEPEIQILGDANLDPEFIALKKTLPPVGSVLNQGEYDSYKSALQSLAAKRGYFDADFVLSQLLVTPDEHEAVWHIVFNSGQRYHYGSVNFKHSQIREDYLRNMLPLEAGEPYLINDLSTLTSNYTSSNWFSSVLLEPHLDAEAKRVDLDVLLRPKKKNSMELGIGYSTDVGPRLQVGWTRPWINSRGHSFRSNLYLSAPQQTLEATYRMPLLANPMNYYYEFSGGMEREDNNDTKSSTITLAGLRYWNHSSGWQYFAGVRARYDDFTQANISHKTFLLYPTIGFNRTRMRGGMFPTWGDAQNVTFNIGRKIWGSDVDFFSIRASSAWIRTYYTNHRFLTRFEVGYLNTKELQRIPPALRYFAGGDRSIRGYGYKKISPKDKDGKLVGASRMAIANFEYQYQVYQDWWAAVFYDTGLAANNFSSAELRSGAGIGVRWASPIGAVKLDIATPIRDKDNSKNIQFYIGLGAEL</sequence>
<comment type="subcellular location">
    <subcellularLocation>
        <location evidence="1">Cell outer membrane</location>
    </subcellularLocation>
</comment>
<dbReference type="STRING" id="1122938.SAMN05660772_00511"/>
<protein>
    <recommendedName>
        <fullName evidence="3">Translocation and assembly module subunit TamA</fullName>
    </recommendedName>
    <alternativeName>
        <fullName evidence="9">Autotransporter assembly factor TamA</fullName>
    </alternativeName>
</protein>
<dbReference type="Pfam" id="PF17243">
    <property type="entry name" value="POTRA_TamA_1"/>
    <property type="match status" value="1"/>
</dbReference>
<dbReference type="PANTHER" id="PTHR12815:SF47">
    <property type="entry name" value="TRANSLOCATION AND ASSEMBLY MODULE SUBUNIT TAMA"/>
    <property type="match status" value="1"/>
</dbReference>
<dbReference type="Gene3D" id="2.40.160.50">
    <property type="entry name" value="membrane protein fhac: a member of the omp85/tpsb transporter family"/>
    <property type="match status" value="1"/>
</dbReference>
<keyword evidence="5" id="KW-0812">Transmembrane</keyword>
<keyword evidence="4" id="KW-1134">Transmembrane beta strand</keyword>
<dbReference type="AlphaFoldDB" id="A0A1W1UFZ7"/>
<gene>
    <name evidence="14" type="ORF">SAMN05660772_00511</name>
</gene>
<evidence type="ECO:0000256" key="8">
    <source>
        <dbReference type="ARBA" id="ARBA00023237"/>
    </source>
</evidence>
<feature type="domain" description="TamA POTRA" evidence="13">
    <location>
        <begin position="47"/>
        <end position="109"/>
    </location>
</feature>
<evidence type="ECO:0000256" key="2">
    <source>
        <dbReference type="ARBA" id="ARBA00010248"/>
    </source>
</evidence>
<evidence type="ECO:0000259" key="11">
    <source>
        <dbReference type="Pfam" id="PF01103"/>
    </source>
</evidence>
<accession>A0A1W1UFZ7</accession>
<keyword evidence="6" id="KW-0732">Signal</keyword>
<dbReference type="InterPro" id="IPR000184">
    <property type="entry name" value="Bac_surfAg_D15"/>
</dbReference>
<dbReference type="EMBL" id="FWWV01000002">
    <property type="protein sequence ID" value="SMB79990.1"/>
    <property type="molecule type" value="Genomic_DNA"/>
</dbReference>
<evidence type="ECO:0000256" key="10">
    <source>
        <dbReference type="ARBA" id="ARBA00093548"/>
    </source>
</evidence>
<feature type="domain" description="Bacterial surface antigen (D15)" evidence="11">
    <location>
        <begin position="286"/>
        <end position="596"/>
    </location>
</feature>
<dbReference type="GO" id="GO:0009279">
    <property type="term" value="C:cell outer membrane"/>
    <property type="evidence" value="ECO:0007669"/>
    <property type="project" value="UniProtKB-SubCell"/>
</dbReference>
<evidence type="ECO:0000256" key="7">
    <source>
        <dbReference type="ARBA" id="ARBA00023136"/>
    </source>
</evidence>
<dbReference type="InterPro" id="IPR035243">
    <property type="entry name" value="TamA_POTRA_Dom_1"/>
</dbReference>
<evidence type="ECO:0000256" key="5">
    <source>
        <dbReference type="ARBA" id="ARBA00022692"/>
    </source>
</evidence>
<evidence type="ECO:0000256" key="6">
    <source>
        <dbReference type="ARBA" id="ARBA00022729"/>
    </source>
</evidence>
<dbReference type="Gene3D" id="3.10.20.310">
    <property type="entry name" value="membrane protein fhac"/>
    <property type="match status" value="3"/>
</dbReference>
<dbReference type="GO" id="GO:0009306">
    <property type="term" value="P:protein secretion"/>
    <property type="evidence" value="ECO:0007669"/>
    <property type="project" value="TreeGrafter"/>
</dbReference>
<dbReference type="InterPro" id="IPR010827">
    <property type="entry name" value="BamA/TamA_POTRA"/>
</dbReference>
<evidence type="ECO:0000259" key="13">
    <source>
        <dbReference type="Pfam" id="PF17243"/>
    </source>
</evidence>
<evidence type="ECO:0000256" key="1">
    <source>
        <dbReference type="ARBA" id="ARBA00004442"/>
    </source>
</evidence>
<feature type="domain" description="POTRA" evidence="12">
    <location>
        <begin position="211"/>
        <end position="280"/>
    </location>
</feature>